<evidence type="ECO:0000313" key="2">
    <source>
        <dbReference type="Proteomes" id="UP000266188"/>
    </source>
</evidence>
<dbReference type="Proteomes" id="UP000266188">
    <property type="component" value="Unassembled WGS sequence"/>
</dbReference>
<dbReference type="STRING" id="2070753.A0A3A2ZLZ5"/>
<proteinExistence type="predicted"/>
<evidence type="ECO:0000313" key="1">
    <source>
        <dbReference type="EMBL" id="RJE23600.1"/>
    </source>
</evidence>
<name>A0A3A2ZLZ5_9EURO</name>
<dbReference type="OrthoDB" id="3437405at2759"/>
<accession>A0A3A2ZLZ5</accession>
<comment type="caution">
    <text evidence="1">The sequence shown here is derived from an EMBL/GenBank/DDBJ whole genome shotgun (WGS) entry which is preliminary data.</text>
</comment>
<keyword evidence="2" id="KW-1185">Reference proteome</keyword>
<sequence length="131" mass="15000">MDRLEKESYINDEYKAFAKDKDLLKDGFQGYVLAVDANFDNSSTVSENADGMDNGDTQGESFKYPGGMHIQDNLVWRELYSMLTLQSVKLEDFWLQVREHSKKVYTGPTVRSQITPCKEYNALRALCSIIL</sequence>
<dbReference type="AlphaFoldDB" id="A0A3A2ZLZ5"/>
<dbReference type="EMBL" id="MVGC01000113">
    <property type="protein sequence ID" value="RJE23600.1"/>
    <property type="molecule type" value="Genomic_DNA"/>
</dbReference>
<protein>
    <submittedName>
        <fullName evidence="1">Uncharacterized protein</fullName>
    </submittedName>
</protein>
<reference evidence="2" key="1">
    <citation type="submission" date="2017-02" db="EMBL/GenBank/DDBJ databases">
        <authorList>
            <person name="Tafer H."/>
            <person name="Lopandic K."/>
        </authorList>
    </citation>
    <scope>NUCLEOTIDE SEQUENCE [LARGE SCALE GENOMIC DNA]</scope>
    <source>
        <strain evidence="2">CBS 366.77</strain>
    </source>
</reference>
<organism evidence="1 2">
    <name type="scientific">Aspergillus sclerotialis</name>
    <dbReference type="NCBI Taxonomy" id="2070753"/>
    <lineage>
        <taxon>Eukaryota</taxon>
        <taxon>Fungi</taxon>
        <taxon>Dikarya</taxon>
        <taxon>Ascomycota</taxon>
        <taxon>Pezizomycotina</taxon>
        <taxon>Eurotiomycetes</taxon>
        <taxon>Eurotiomycetidae</taxon>
        <taxon>Eurotiales</taxon>
        <taxon>Aspergillaceae</taxon>
        <taxon>Aspergillus</taxon>
        <taxon>Aspergillus subgen. Polypaecilum</taxon>
    </lineage>
</organism>
<gene>
    <name evidence="1" type="ORF">PHISCL_04056</name>
</gene>